<feature type="transmembrane region" description="Helical" evidence="1">
    <location>
        <begin position="281"/>
        <end position="300"/>
    </location>
</feature>
<reference evidence="3 4" key="1">
    <citation type="submission" date="2018-12" db="EMBL/GenBank/DDBJ databases">
        <authorList>
            <consortium name="Pathogen Informatics"/>
        </authorList>
    </citation>
    <scope>NUCLEOTIDE SEQUENCE [LARGE SCALE GENOMIC DNA]</scope>
    <source>
        <strain evidence="3 4">NCTC7357</strain>
    </source>
</reference>
<accession>A0AAX3FPQ6</accession>
<name>A0AAX3FPQ6_9PSED</name>
<dbReference type="AlphaFoldDB" id="A0AAX3FPQ6"/>
<dbReference type="Proteomes" id="UP000277437">
    <property type="component" value="Chromosome"/>
</dbReference>
<keyword evidence="1" id="KW-0812">Transmembrane</keyword>
<feature type="transmembrane region" description="Helical" evidence="1">
    <location>
        <begin position="240"/>
        <end position="261"/>
    </location>
</feature>
<sequence>MTTDQENNFSDHSQSPTYDLISKSKQEVIQKLSNDNLTKWAELESKYWKEIDDTLQRQKNNNNPSKTHSSIVQEVSRYTHKIGELINSLTSNTLYTSDSELHNNSIPLLSSIFSFDLPQHDDPLADEFKNACHVGEATSAIYTYRMLSKHPEKHYHRGYEEGIKKNLKSVTEGIDNKTAQTLSGLNKKEGELNTSIKNAEEAIKKIVAAATSAIALSEPVKFWEDRKGIHSSNAQKYGKYASISAATFAIILALIVIYEYLSGTTHSWLGYEFTLPKSLSGIATILLISTAGIWSTRIFVKLMMANLTLETESIERATMIKTFVAMKAAEASIAQEAELLFYTTLFRPSNNVISEESTAPEFGKILDAILKAKPDKPSGPV</sequence>
<dbReference type="EMBL" id="LR134334">
    <property type="protein sequence ID" value="VEF72191.1"/>
    <property type="molecule type" value="Genomic_DNA"/>
</dbReference>
<evidence type="ECO:0000313" key="4">
    <source>
        <dbReference type="Proteomes" id="UP000277437"/>
    </source>
</evidence>
<dbReference type="Pfam" id="PF19658">
    <property type="entry name" value="DUF6161"/>
    <property type="match status" value="1"/>
</dbReference>
<gene>
    <name evidence="3" type="ORF">NCTC7357_00425</name>
</gene>
<organism evidence="3 4">
    <name type="scientific">Pseudomonas chlororaphis</name>
    <dbReference type="NCBI Taxonomy" id="587753"/>
    <lineage>
        <taxon>Bacteria</taxon>
        <taxon>Pseudomonadati</taxon>
        <taxon>Pseudomonadota</taxon>
        <taxon>Gammaproteobacteria</taxon>
        <taxon>Pseudomonadales</taxon>
        <taxon>Pseudomonadaceae</taxon>
        <taxon>Pseudomonas</taxon>
    </lineage>
</organism>
<proteinExistence type="predicted"/>
<evidence type="ECO:0000259" key="2">
    <source>
        <dbReference type="Pfam" id="PF19658"/>
    </source>
</evidence>
<feature type="domain" description="DUF6161" evidence="2">
    <location>
        <begin position="173"/>
        <end position="347"/>
    </location>
</feature>
<evidence type="ECO:0000313" key="3">
    <source>
        <dbReference type="EMBL" id="VEF72191.1"/>
    </source>
</evidence>
<keyword evidence="1" id="KW-0472">Membrane</keyword>
<keyword evidence="1" id="KW-1133">Transmembrane helix</keyword>
<dbReference type="InterPro" id="IPR046159">
    <property type="entry name" value="DUF6161"/>
</dbReference>
<evidence type="ECO:0000256" key="1">
    <source>
        <dbReference type="SAM" id="Phobius"/>
    </source>
</evidence>
<dbReference type="RefSeq" id="WP_124324420.1">
    <property type="nucleotide sequence ID" value="NZ_CP118137.1"/>
</dbReference>
<protein>
    <recommendedName>
        <fullName evidence="2">DUF6161 domain-containing protein</fullName>
    </recommendedName>
</protein>